<reference evidence="13 14" key="1">
    <citation type="submission" date="2016-07" db="EMBL/GenBank/DDBJ databases">
        <title>Pervasive Adenine N6-methylation of Active Genes in Fungi.</title>
        <authorList>
            <consortium name="DOE Joint Genome Institute"/>
            <person name="Mondo S.J."/>
            <person name="Dannebaum R.O."/>
            <person name="Kuo R.C."/>
            <person name="Labutti K."/>
            <person name="Haridas S."/>
            <person name="Kuo A."/>
            <person name="Salamov A."/>
            <person name="Ahrendt S.R."/>
            <person name="Lipzen A."/>
            <person name="Sullivan W."/>
            <person name="Andreopoulos W.B."/>
            <person name="Clum A."/>
            <person name="Lindquist E."/>
            <person name="Daum C."/>
            <person name="Ramamoorthy G.K."/>
            <person name="Gryganskyi A."/>
            <person name="Culley D."/>
            <person name="Magnuson J.K."/>
            <person name="James T.Y."/>
            <person name="O'Malley M.A."/>
            <person name="Stajich J.E."/>
            <person name="Spatafora J.W."/>
            <person name="Visel A."/>
            <person name="Grigoriev I.V."/>
        </authorList>
    </citation>
    <scope>NUCLEOTIDE SEQUENCE [LARGE SCALE GENOMIC DNA]</scope>
    <source>
        <strain evidence="13 14">PL171</strain>
    </source>
</reference>
<evidence type="ECO:0000256" key="9">
    <source>
        <dbReference type="ARBA" id="ARBA00023315"/>
    </source>
</evidence>
<comment type="subcellular location">
    <subcellularLocation>
        <location evidence="1">Nucleus</location>
    </subcellularLocation>
</comment>
<comment type="caution">
    <text evidence="13">The sequence shown here is derived from an EMBL/GenBank/DDBJ whole genome shotgun (WGS) entry which is preliminary data.</text>
</comment>
<dbReference type="EMBL" id="MCFL01000025">
    <property type="protein sequence ID" value="ORZ34839.1"/>
    <property type="molecule type" value="Genomic_DNA"/>
</dbReference>
<dbReference type="PANTHER" id="PTHR45884">
    <property type="entry name" value="N-ACETYLTRANSFERASE ECO"/>
    <property type="match status" value="1"/>
</dbReference>
<feature type="compositionally biased region" description="Low complexity" evidence="10">
    <location>
        <begin position="90"/>
        <end position="99"/>
    </location>
</feature>
<keyword evidence="8" id="KW-0131">Cell cycle</keyword>
<sequence length="375" mass="40509">MDPIDSPPAPWATAAADCAPSSVTRTYSRRRSAVKRAHDSDGGRDQHEPDGHQRDENQSQSQSQELDPAARLELRRALLGIPATSPPSSPGAAPAASTETSDRGGPSKPTKKPRTAGPLDAFFLVRKPPKSSPSPSLPSASDPSPPIPNSVAPTPLDSPTKQQPQQVAKRMIQSRLNFGQRNQGATRCPDCGMHYLPTSDSDRKLHAKFHKSSQLGIEYPGYRTDTLLATTPTFRILYHAPFPATSTKPLHAKLAAIHAHIDAALGAAPPTRNPHAPTWPSATRAAASWALSSWTRTPPDQPVDMKMATQAEAVGVSRVWVDAKCGRRGVASALLDAMRERTRADREMVAFSQPTEAGWGLARKWVGKEQVLIYY</sequence>
<feature type="compositionally biased region" description="Low complexity" evidence="10">
    <location>
        <begin position="11"/>
        <end position="26"/>
    </location>
</feature>
<dbReference type="OrthoDB" id="428854at2759"/>
<feature type="region of interest" description="Disordered" evidence="10">
    <location>
        <begin position="1"/>
        <end position="167"/>
    </location>
</feature>
<evidence type="ECO:0000256" key="5">
    <source>
        <dbReference type="ARBA" id="ARBA00022771"/>
    </source>
</evidence>
<feature type="domain" description="N-acetyltransferase ESCO zinc-finger" evidence="11">
    <location>
        <begin position="173"/>
        <end position="211"/>
    </location>
</feature>
<keyword evidence="7" id="KW-0539">Nucleus</keyword>
<evidence type="ECO:0000256" key="1">
    <source>
        <dbReference type="ARBA" id="ARBA00004123"/>
    </source>
</evidence>
<keyword evidence="4" id="KW-0479">Metal-binding</keyword>
<proteinExistence type="inferred from homology"/>
<organism evidence="13 14">
    <name type="scientific">Catenaria anguillulae PL171</name>
    <dbReference type="NCBI Taxonomy" id="765915"/>
    <lineage>
        <taxon>Eukaryota</taxon>
        <taxon>Fungi</taxon>
        <taxon>Fungi incertae sedis</taxon>
        <taxon>Blastocladiomycota</taxon>
        <taxon>Blastocladiomycetes</taxon>
        <taxon>Blastocladiales</taxon>
        <taxon>Catenariaceae</taxon>
        <taxon>Catenaria</taxon>
    </lineage>
</organism>
<keyword evidence="3" id="KW-0808">Transferase</keyword>
<evidence type="ECO:0000256" key="4">
    <source>
        <dbReference type="ARBA" id="ARBA00022723"/>
    </source>
</evidence>
<evidence type="ECO:0008006" key="15">
    <source>
        <dbReference type="Google" id="ProtNLM"/>
    </source>
</evidence>
<evidence type="ECO:0000256" key="8">
    <source>
        <dbReference type="ARBA" id="ARBA00023306"/>
    </source>
</evidence>
<dbReference type="GO" id="GO:0007064">
    <property type="term" value="P:mitotic sister chromatid cohesion"/>
    <property type="evidence" value="ECO:0007669"/>
    <property type="project" value="TreeGrafter"/>
</dbReference>
<dbReference type="AlphaFoldDB" id="A0A1Y2HJW5"/>
<dbReference type="GO" id="GO:0000785">
    <property type="term" value="C:chromatin"/>
    <property type="evidence" value="ECO:0007669"/>
    <property type="project" value="TreeGrafter"/>
</dbReference>
<evidence type="ECO:0000313" key="14">
    <source>
        <dbReference type="Proteomes" id="UP000193411"/>
    </source>
</evidence>
<dbReference type="InterPro" id="IPR028005">
    <property type="entry name" value="AcTrfase_ESCO_Znf_dom"/>
</dbReference>
<keyword evidence="9" id="KW-0012">Acyltransferase</keyword>
<dbReference type="Pfam" id="PF13878">
    <property type="entry name" value="zf-C2H2_3"/>
    <property type="match status" value="1"/>
</dbReference>
<evidence type="ECO:0000256" key="7">
    <source>
        <dbReference type="ARBA" id="ARBA00023242"/>
    </source>
</evidence>
<dbReference type="GO" id="GO:0061733">
    <property type="term" value="F:protein-lysine-acetyltransferase activity"/>
    <property type="evidence" value="ECO:0007669"/>
    <property type="project" value="TreeGrafter"/>
</dbReference>
<feature type="compositionally biased region" description="Basic and acidic residues" evidence="10">
    <location>
        <begin position="36"/>
        <end position="57"/>
    </location>
</feature>
<dbReference type="Pfam" id="PF13880">
    <property type="entry name" value="Acetyltransf_13"/>
    <property type="match status" value="1"/>
</dbReference>
<comment type="similarity">
    <text evidence="2">Belongs to the acetyltransferase family. ECO subfamily.</text>
</comment>
<dbReference type="STRING" id="765915.A0A1Y2HJW5"/>
<evidence type="ECO:0000313" key="13">
    <source>
        <dbReference type="EMBL" id="ORZ34839.1"/>
    </source>
</evidence>
<feature type="compositionally biased region" description="Polar residues" evidence="10">
    <location>
        <begin position="157"/>
        <end position="166"/>
    </location>
</feature>
<evidence type="ECO:0000259" key="12">
    <source>
        <dbReference type="Pfam" id="PF13880"/>
    </source>
</evidence>
<dbReference type="GO" id="GO:0008270">
    <property type="term" value="F:zinc ion binding"/>
    <property type="evidence" value="ECO:0007669"/>
    <property type="project" value="UniProtKB-KW"/>
</dbReference>
<evidence type="ECO:0000256" key="3">
    <source>
        <dbReference type="ARBA" id="ARBA00022679"/>
    </source>
</evidence>
<dbReference type="PANTHER" id="PTHR45884:SF2">
    <property type="entry name" value="N-ACETYLTRANSFERASE ECO"/>
    <property type="match status" value="1"/>
</dbReference>
<feature type="domain" description="N-acetyltransferase ESCO acetyl-transferase" evidence="12">
    <location>
        <begin position="314"/>
        <end position="374"/>
    </location>
</feature>
<gene>
    <name evidence="13" type="ORF">BCR44DRAFT_1500041</name>
</gene>
<name>A0A1Y2HJW5_9FUNG</name>
<evidence type="ECO:0000256" key="6">
    <source>
        <dbReference type="ARBA" id="ARBA00022833"/>
    </source>
</evidence>
<keyword evidence="14" id="KW-1185">Reference proteome</keyword>
<dbReference type="GO" id="GO:0005634">
    <property type="term" value="C:nucleus"/>
    <property type="evidence" value="ECO:0007669"/>
    <property type="project" value="UniProtKB-SubCell"/>
</dbReference>
<keyword evidence="5" id="KW-0863">Zinc-finger</keyword>
<accession>A0A1Y2HJW5</accession>
<evidence type="ECO:0000256" key="2">
    <source>
        <dbReference type="ARBA" id="ARBA00005816"/>
    </source>
</evidence>
<dbReference type="Gene3D" id="3.40.630.30">
    <property type="match status" value="1"/>
</dbReference>
<evidence type="ECO:0000259" key="11">
    <source>
        <dbReference type="Pfam" id="PF13878"/>
    </source>
</evidence>
<keyword evidence="6" id="KW-0862">Zinc</keyword>
<evidence type="ECO:0000256" key="10">
    <source>
        <dbReference type="SAM" id="MobiDB-lite"/>
    </source>
</evidence>
<dbReference type="InterPro" id="IPR028009">
    <property type="entry name" value="ESCO_Acetyltransf_dom"/>
</dbReference>
<feature type="compositionally biased region" description="Pro residues" evidence="10">
    <location>
        <begin position="1"/>
        <end position="10"/>
    </location>
</feature>
<dbReference type="Proteomes" id="UP000193411">
    <property type="component" value="Unassembled WGS sequence"/>
</dbReference>
<protein>
    <recommendedName>
        <fullName evidence="15">ESCO1/2 acetyl-transferase-domain-containing protein</fullName>
    </recommendedName>
</protein>